<evidence type="ECO:0000313" key="1">
    <source>
        <dbReference type="EMBL" id="CAI3987591.1"/>
    </source>
</evidence>
<dbReference type="AlphaFoldDB" id="A0A9P1FTI1"/>
<reference evidence="1" key="1">
    <citation type="submission" date="2022-10" db="EMBL/GenBank/DDBJ databases">
        <authorList>
            <person name="Chen Y."/>
            <person name="Dougan E. K."/>
            <person name="Chan C."/>
            <person name="Rhodes N."/>
            <person name="Thang M."/>
        </authorList>
    </citation>
    <scope>NUCLEOTIDE SEQUENCE</scope>
</reference>
<feature type="non-terminal residue" evidence="1">
    <location>
        <position position="1"/>
    </location>
</feature>
<name>A0A9P1FTI1_9DINO</name>
<reference evidence="2 3" key="2">
    <citation type="submission" date="2024-05" db="EMBL/GenBank/DDBJ databases">
        <authorList>
            <person name="Chen Y."/>
            <person name="Shah S."/>
            <person name="Dougan E. K."/>
            <person name="Thang M."/>
            <person name="Chan C."/>
        </authorList>
    </citation>
    <scope>NUCLEOTIDE SEQUENCE [LARGE SCALE GENOMIC DNA]</scope>
</reference>
<dbReference type="OrthoDB" id="424206at2759"/>
<gene>
    <name evidence="1" type="ORF">C1SCF055_LOCUS14846</name>
</gene>
<organism evidence="1">
    <name type="scientific">Cladocopium goreaui</name>
    <dbReference type="NCBI Taxonomy" id="2562237"/>
    <lineage>
        <taxon>Eukaryota</taxon>
        <taxon>Sar</taxon>
        <taxon>Alveolata</taxon>
        <taxon>Dinophyceae</taxon>
        <taxon>Suessiales</taxon>
        <taxon>Symbiodiniaceae</taxon>
        <taxon>Cladocopium</taxon>
    </lineage>
</organism>
<dbReference type="EMBL" id="CAMXCT020001180">
    <property type="protein sequence ID" value="CAL1140966.1"/>
    <property type="molecule type" value="Genomic_DNA"/>
</dbReference>
<proteinExistence type="predicted"/>
<dbReference type="Proteomes" id="UP001152797">
    <property type="component" value="Unassembled WGS sequence"/>
</dbReference>
<accession>A0A9P1FTI1</accession>
<keyword evidence="3" id="KW-1185">Reference proteome</keyword>
<comment type="caution">
    <text evidence="1">The sequence shown here is derived from an EMBL/GenBank/DDBJ whole genome shotgun (WGS) entry which is preliminary data.</text>
</comment>
<protein>
    <submittedName>
        <fullName evidence="1">Uncharacterized protein</fullName>
    </submittedName>
</protein>
<sequence length="614" mass="67042">MFVTCCRCTEGADGGTEACADDEVLPISAVLTAAGMAKSSTGAEAAKSDETRVADSSKKLHACARSLRSRIDKDKQEVWKKTAAEFEVQKMIWQSLSMKGGEKLKGIAAMIESKVEYAIASHTKDLDSAIEALDTCLEKNKGHDLLSAAMSEAIEEIKNCPKTLAMQELASLLDSAAEELASGTKSRSATDVDDPLKRSDLQGGKLETAIRGAWSVLVIRDDPVAQEKRLFVVSPNGQQQCAGEYVMLPETANGQPVWEQKAGFFWLYSGTNGMWIIGAKDAKDKNFKCSHGLIFCRTLHHGVSPDQVDGVWERLHEDSFLEDSSIVVSSKIRPSQSLLVVTPNGQQRCAGNYVLTDAVAHGLPVWQHQSGKSYVYCGTNGSWIIGGSDAKELGFNCSKGVIYSKCAAGGVMPDKIGGLWLRLSDSKFVEDSDLVVTIKPQRLYVQTPYGQHRCAGEYVPLSDRTANGYPIWEHTAGSRCWLYSGNNGMWIIGGNDAAAKNFACTRGVIYCQRVHDGRTPEKMVGNWMRLDGEKFREDAAIVVSTDPPSLHVLCPRGQQRCGGEYLLLSDRFRHQPVWKQRGGHLRICTGSAGAWEVINGTPKEGGLEEQPLLR</sequence>
<dbReference type="EMBL" id="CAMXCT030001180">
    <property type="protein sequence ID" value="CAL4774903.1"/>
    <property type="molecule type" value="Genomic_DNA"/>
</dbReference>
<evidence type="ECO:0000313" key="2">
    <source>
        <dbReference type="EMBL" id="CAL4774903.1"/>
    </source>
</evidence>
<evidence type="ECO:0000313" key="3">
    <source>
        <dbReference type="Proteomes" id="UP001152797"/>
    </source>
</evidence>
<dbReference type="EMBL" id="CAMXCT010001180">
    <property type="protein sequence ID" value="CAI3987591.1"/>
    <property type="molecule type" value="Genomic_DNA"/>
</dbReference>